<dbReference type="Proteomes" id="UP000886105">
    <property type="component" value="Unassembled WGS sequence"/>
</dbReference>
<gene>
    <name evidence="1" type="ORF">ENJ85_05130</name>
</gene>
<evidence type="ECO:0000313" key="1">
    <source>
        <dbReference type="EMBL" id="HHO58540.1"/>
    </source>
</evidence>
<name>A0A7C5WWS8_9DEIN</name>
<sequence length="75" mass="8167">MRVYIKLKKGAPGCVDCRHMVQFGPFGANATTRTVQDAVQNSLAWRCPTHRFKIVGGTGQKRDPILVEVVEGGAP</sequence>
<reference evidence="1" key="1">
    <citation type="journal article" date="2020" name="mSystems">
        <title>Genome- and Community-Level Interaction Insights into Carbon Utilization and Element Cycling Functions of Hydrothermarchaeota in Hydrothermal Sediment.</title>
        <authorList>
            <person name="Zhou Z."/>
            <person name="Liu Y."/>
            <person name="Xu W."/>
            <person name="Pan J."/>
            <person name="Luo Z.H."/>
            <person name="Li M."/>
        </authorList>
    </citation>
    <scope>NUCLEOTIDE SEQUENCE [LARGE SCALE GENOMIC DNA]</scope>
    <source>
        <strain evidence="1">HyVt-523</strain>
    </source>
</reference>
<proteinExistence type="predicted"/>
<organism evidence="1">
    <name type="scientific">Oceanithermus profundus</name>
    <dbReference type="NCBI Taxonomy" id="187137"/>
    <lineage>
        <taxon>Bacteria</taxon>
        <taxon>Thermotogati</taxon>
        <taxon>Deinococcota</taxon>
        <taxon>Deinococci</taxon>
        <taxon>Thermales</taxon>
        <taxon>Thermaceae</taxon>
        <taxon>Oceanithermus</taxon>
    </lineage>
</organism>
<comment type="caution">
    <text evidence="1">The sequence shown here is derived from an EMBL/GenBank/DDBJ whole genome shotgun (WGS) entry which is preliminary data.</text>
</comment>
<protein>
    <submittedName>
        <fullName evidence="1">Uncharacterized protein</fullName>
    </submittedName>
</protein>
<dbReference type="EMBL" id="DRNZ01000309">
    <property type="protein sequence ID" value="HHO58540.1"/>
    <property type="molecule type" value="Genomic_DNA"/>
</dbReference>
<accession>A0A7C5WWS8</accession>
<dbReference type="AlphaFoldDB" id="A0A7C5WWS8"/>